<dbReference type="RefSeq" id="WP_184522636.1">
    <property type="nucleotide sequence ID" value="NZ_JACHGK010000001.1"/>
</dbReference>
<keyword evidence="1" id="KW-0472">Membrane</keyword>
<evidence type="ECO:0000256" key="1">
    <source>
        <dbReference type="SAM" id="Phobius"/>
    </source>
</evidence>
<proteinExistence type="predicted"/>
<evidence type="ECO:0000313" key="2">
    <source>
        <dbReference type="EMBL" id="MBB6444026.1"/>
    </source>
</evidence>
<keyword evidence="3" id="KW-1185">Reference proteome</keyword>
<evidence type="ECO:0000313" key="3">
    <source>
        <dbReference type="Proteomes" id="UP000531594"/>
    </source>
</evidence>
<protein>
    <submittedName>
        <fullName evidence="2">ABC-type multidrug transport system fused ATPase/permease subunit</fullName>
    </submittedName>
</protein>
<accession>A0A7X0LTL6</accession>
<dbReference type="AlphaFoldDB" id="A0A7X0LTL6"/>
<dbReference type="EMBL" id="JACHGK010000001">
    <property type="protein sequence ID" value="MBB6444026.1"/>
    <property type="molecule type" value="Genomic_DNA"/>
</dbReference>
<sequence>MTDEKILRKHNQLVLKIERIKNNSSSKTEKIITFLMTVLVYCWILYYFSTVDINPLTIIGFIAVFFLLWLLMYIASVFIYGITMALKKQEKLEHKLDNYKKLISQRVAPHNVYYQFAISFPVIKENDRYYDEDNGNVFFLAADEGKPERIVLQDTNITIKPAPSIDDPAEYRIYAKIVQSGIFQDVVIGTYRELIVPSQKKIGF</sequence>
<comment type="caution">
    <text evidence="2">The sequence shown here is derived from an EMBL/GenBank/DDBJ whole genome shotgun (WGS) entry which is preliminary data.</text>
</comment>
<keyword evidence="1" id="KW-0812">Transmembrane</keyword>
<feature type="transmembrane region" description="Helical" evidence="1">
    <location>
        <begin position="55"/>
        <end position="82"/>
    </location>
</feature>
<organism evidence="2 3">
    <name type="scientific">Bacillus benzoevorans</name>
    <dbReference type="NCBI Taxonomy" id="1456"/>
    <lineage>
        <taxon>Bacteria</taxon>
        <taxon>Bacillati</taxon>
        <taxon>Bacillota</taxon>
        <taxon>Bacilli</taxon>
        <taxon>Bacillales</taxon>
        <taxon>Bacillaceae</taxon>
        <taxon>Bacillus</taxon>
    </lineage>
</organism>
<keyword evidence="1" id="KW-1133">Transmembrane helix</keyword>
<reference evidence="2 3" key="1">
    <citation type="submission" date="2020-08" db="EMBL/GenBank/DDBJ databases">
        <title>Genomic Encyclopedia of Type Strains, Phase IV (KMG-IV): sequencing the most valuable type-strain genomes for metagenomic binning, comparative biology and taxonomic classification.</title>
        <authorList>
            <person name="Goeker M."/>
        </authorList>
    </citation>
    <scope>NUCLEOTIDE SEQUENCE [LARGE SCALE GENOMIC DNA]</scope>
    <source>
        <strain evidence="2 3">DSM 5391</strain>
    </source>
</reference>
<feature type="transmembrane region" description="Helical" evidence="1">
    <location>
        <begin position="31"/>
        <end position="49"/>
    </location>
</feature>
<dbReference type="Proteomes" id="UP000531594">
    <property type="component" value="Unassembled WGS sequence"/>
</dbReference>
<name>A0A7X0LTL6_9BACI</name>
<gene>
    <name evidence="2" type="ORF">HNR53_000614</name>
</gene>